<protein>
    <submittedName>
        <fullName evidence="1">ATPase</fullName>
    </submittedName>
</protein>
<dbReference type="KEGG" id="ome:OLMES_2360"/>
<sequence>MKKVAVFGNTGGGKSTLAKQLASATGLPLFALDKIKFQPGGAEVPHEEYLRVHSELLKQDEWIIDGFGCVPSTWKRIALADTLIYIDLPLVTHGWWVTKRLFKGAFVNPEGWPEDSPILQGTRNSFNVLWLCHRKLTPAYRRLVADSKDSKLVYHLKSPRDIRRFLASVL</sequence>
<dbReference type="InterPro" id="IPR052922">
    <property type="entry name" value="Cytidylate_Kinase-2"/>
</dbReference>
<dbReference type="InterPro" id="IPR027417">
    <property type="entry name" value="P-loop_NTPase"/>
</dbReference>
<reference evidence="1 2" key="1">
    <citation type="submission" date="2017-05" db="EMBL/GenBank/DDBJ databases">
        <title>Genomic insights into alkan degradation activity of Oleiphilus messinensis.</title>
        <authorList>
            <person name="Kozyavkin S.A."/>
            <person name="Slesarev A.I."/>
            <person name="Golyshin P.N."/>
            <person name="Korzhenkov A."/>
            <person name="Golyshina O.N."/>
            <person name="Toshchakov S.V."/>
        </authorList>
    </citation>
    <scope>NUCLEOTIDE SEQUENCE [LARGE SCALE GENOMIC DNA]</scope>
    <source>
        <strain evidence="1 2">ME102</strain>
    </source>
</reference>
<name>A0A1Y0IAJ8_9GAMM</name>
<dbReference type="RefSeq" id="WP_087461408.1">
    <property type="nucleotide sequence ID" value="NZ_CP021425.1"/>
</dbReference>
<dbReference type="Proteomes" id="UP000196027">
    <property type="component" value="Chromosome"/>
</dbReference>
<evidence type="ECO:0000313" key="1">
    <source>
        <dbReference type="EMBL" id="ARU56423.1"/>
    </source>
</evidence>
<dbReference type="PANTHER" id="PTHR37816">
    <property type="entry name" value="YALI0E33011P"/>
    <property type="match status" value="1"/>
</dbReference>
<accession>A0A1Y0IAJ8</accession>
<dbReference type="SUPFAM" id="SSF52540">
    <property type="entry name" value="P-loop containing nucleoside triphosphate hydrolases"/>
    <property type="match status" value="1"/>
</dbReference>
<dbReference type="Gene3D" id="3.40.50.300">
    <property type="entry name" value="P-loop containing nucleotide triphosphate hydrolases"/>
    <property type="match status" value="1"/>
</dbReference>
<dbReference type="OrthoDB" id="5296079at2"/>
<evidence type="ECO:0000313" key="2">
    <source>
        <dbReference type="Proteomes" id="UP000196027"/>
    </source>
</evidence>
<keyword evidence="2" id="KW-1185">Reference proteome</keyword>
<gene>
    <name evidence="1" type="ORF">OLMES_2360</name>
</gene>
<dbReference type="AlphaFoldDB" id="A0A1Y0IAJ8"/>
<dbReference type="PANTHER" id="PTHR37816:SF2">
    <property type="entry name" value="DNA TOPOLOGY MODULATION PROTEIN FLAR-RELATED PROTEIN"/>
    <property type="match status" value="1"/>
</dbReference>
<organism evidence="1 2">
    <name type="scientific">Oleiphilus messinensis</name>
    <dbReference type="NCBI Taxonomy" id="141451"/>
    <lineage>
        <taxon>Bacteria</taxon>
        <taxon>Pseudomonadati</taxon>
        <taxon>Pseudomonadota</taxon>
        <taxon>Gammaproteobacteria</taxon>
        <taxon>Oceanospirillales</taxon>
        <taxon>Oleiphilaceae</taxon>
        <taxon>Oleiphilus</taxon>
    </lineage>
</organism>
<proteinExistence type="predicted"/>
<dbReference type="EMBL" id="CP021425">
    <property type="protein sequence ID" value="ARU56423.1"/>
    <property type="molecule type" value="Genomic_DNA"/>
</dbReference>